<feature type="compositionally biased region" description="Basic and acidic residues" evidence="1">
    <location>
        <begin position="343"/>
        <end position="352"/>
    </location>
</feature>
<dbReference type="Pfam" id="PF13578">
    <property type="entry name" value="Methyltransf_24"/>
    <property type="match status" value="1"/>
</dbReference>
<gene>
    <name evidence="2" type="ORF">GCM10025872_34010</name>
</gene>
<organism evidence="2">
    <name type="scientific">Barrientosiimonas endolithica</name>
    <dbReference type="NCBI Taxonomy" id="1535208"/>
    <lineage>
        <taxon>Bacteria</taxon>
        <taxon>Bacillati</taxon>
        <taxon>Actinomycetota</taxon>
        <taxon>Actinomycetes</taxon>
        <taxon>Micrococcales</taxon>
        <taxon>Dermacoccaceae</taxon>
        <taxon>Barrientosiimonas</taxon>
    </lineage>
</organism>
<dbReference type="SUPFAM" id="SSF53335">
    <property type="entry name" value="S-adenosyl-L-methionine-dependent methyltransferases"/>
    <property type="match status" value="1"/>
</dbReference>
<dbReference type="EMBL" id="AP027735">
    <property type="protein sequence ID" value="BDZ59744.1"/>
    <property type="molecule type" value="Genomic_DNA"/>
</dbReference>
<feature type="region of interest" description="Disordered" evidence="1">
    <location>
        <begin position="248"/>
        <end position="352"/>
    </location>
</feature>
<dbReference type="RefSeq" id="WP_289231631.1">
    <property type="nucleotide sequence ID" value="NZ_AP027735.1"/>
</dbReference>
<accession>A0ABN6YQQ1</accession>
<feature type="compositionally biased region" description="Low complexity" evidence="1">
    <location>
        <begin position="255"/>
        <end position="305"/>
    </location>
</feature>
<protein>
    <recommendedName>
        <fullName evidence="3">Class I SAM-dependent methyltransferase</fullName>
    </recommendedName>
</protein>
<dbReference type="InterPro" id="IPR029063">
    <property type="entry name" value="SAM-dependent_MTases_sf"/>
</dbReference>
<name>A0ABN6YQQ1_9MICO</name>
<reference evidence="2" key="2">
    <citation type="submission" date="2023-02" db="EMBL/GenBank/DDBJ databases">
        <authorList>
            <person name="Sun Q."/>
            <person name="Mori K."/>
        </authorList>
    </citation>
    <scope>NUCLEOTIDE SEQUENCE</scope>
    <source>
        <strain evidence="2">NBRC 110608</strain>
    </source>
</reference>
<dbReference type="Gene3D" id="3.40.50.150">
    <property type="entry name" value="Vaccinia Virus protein VP39"/>
    <property type="match status" value="1"/>
</dbReference>
<evidence type="ECO:0000256" key="1">
    <source>
        <dbReference type="SAM" id="MobiDB-lite"/>
    </source>
</evidence>
<evidence type="ECO:0008006" key="3">
    <source>
        <dbReference type="Google" id="ProtNLM"/>
    </source>
</evidence>
<feature type="compositionally biased region" description="Low complexity" evidence="1">
    <location>
        <begin position="323"/>
        <end position="341"/>
    </location>
</feature>
<evidence type="ECO:0000313" key="2">
    <source>
        <dbReference type="EMBL" id="BDZ59744.1"/>
    </source>
</evidence>
<reference evidence="2" key="1">
    <citation type="journal article" date="2014" name="Int. J. Syst. Evol. Microbiol.">
        <title>Complete genome of a new Firmicutes species belonging to the dominant human colonic microbiota ('Ruminococcus bicirculans') reveals two chromosomes and a selective capacity to utilize plant glucans.</title>
        <authorList>
            <consortium name="NISC Comparative Sequencing Program"/>
            <person name="Wegmann U."/>
            <person name="Louis P."/>
            <person name="Goesmann A."/>
            <person name="Henrissat B."/>
            <person name="Duncan S.H."/>
            <person name="Flint H.J."/>
        </authorList>
    </citation>
    <scope>NUCLEOTIDE SEQUENCE</scope>
    <source>
        <strain evidence="2">NBRC 110608</strain>
    </source>
</reference>
<sequence>MHDDAALLSAQVQAELDTIKGWFFPSDRRIFSWLLARQTELGVHGNLVELGSYLGKSAVLIGDYVQPGETFTVLDLFEGETTDAGNAAEQADSYATLTEQRFAENYLRFHPQLPTVVRDVSSVIVDRVPAGSCRFVHVDASHLYDHVAVDVDSARTLLGEQGIVAFDDYRSEHCPGVAAAVWEGVLDKGLQVIGVSENKLYATWGDPEPWRTALLEWLTDDQNAWGQRLAVYDQSIVRAKAWFPRAMPPPPAPAARPVAAPTPAKAPAVAPSAPGSGASGPSAPGARRPVAESAPAKAGAAGQPAEDVRREGRVKHLAKDLLPRSSPATSPAACAPAAAESTKLVERPKVVE</sequence>
<proteinExistence type="predicted"/>